<sequence>MKSGSVGGYPQSPVWRNEASKSWKMVKMCTYGSLWCIWILVLWAMTLASGQGSRTSTSATGQSDLENPTVRYAVTSLCTEKEYEFPPPTIISFTMIASPNG</sequence>
<dbReference type="EMBL" id="CM046389">
    <property type="protein sequence ID" value="KAI8569393.1"/>
    <property type="molecule type" value="Genomic_DNA"/>
</dbReference>
<name>A0ACC0PXX1_RHOML</name>
<comment type="caution">
    <text evidence="1">The sequence shown here is derived from an EMBL/GenBank/DDBJ whole genome shotgun (WGS) entry which is preliminary data.</text>
</comment>
<evidence type="ECO:0000313" key="2">
    <source>
        <dbReference type="Proteomes" id="UP001062846"/>
    </source>
</evidence>
<evidence type="ECO:0000313" key="1">
    <source>
        <dbReference type="EMBL" id="KAI8569393.1"/>
    </source>
</evidence>
<organism evidence="1 2">
    <name type="scientific">Rhododendron molle</name>
    <name type="common">Chinese azalea</name>
    <name type="synonym">Azalea mollis</name>
    <dbReference type="NCBI Taxonomy" id="49168"/>
    <lineage>
        <taxon>Eukaryota</taxon>
        <taxon>Viridiplantae</taxon>
        <taxon>Streptophyta</taxon>
        <taxon>Embryophyta</taxon>
        <taxon>Tracheophyta</taxon>
        <taxon>Spermatophyta</taxon>
        <taxon>Magnoliopsida</taxon>
        <taxon>eudicotyledons</taxon>
        <taxon>Gunneridae</taxon>
        <taxon>Pentapetalae</taxon>
        <taxon>asterids</taxon>
        <taxon>Ericales</taxon>
        <taxon>Ericaceae</taxon>
        <taxon>Ericoideae</taxon>
        <taxon>Rhodoreae</taxon>
        <taxon>Rhododendron</taxon>
    </lineage>
</organism>
<accession>A0ACC0PXX1</accession>
<dbReference type="Proteomes" id="UP001062846">
    <property type="component" value="Chromosome 2"/>
</dbReference>
<proteinExistence type="predicted"/>
<reference evidence="1" key="1">
    <citation type="submission" date="2022-02" db="EMBL/GenBank/DDBJ databases">
        <title>Plant Genome Project.</title>
        <authorList>
            <person name="Zhang R.-G."/>
        </authorList>
    </citation>
    <scope>NUCLEOTIDE SEQUENCE</scope>
    <source>
        <strain evidence="1">AT1</strain>
    </source>
</reference>
<keyword evidence="2" id="KW-1185">Reference proteome</keyword>
<protein>
    <submittedName>
        <fullName evidence="1">Uncharacterized protein</fullName>
    </submittedName>
</protein>
<gene>
    <name evidence="1" type="ORF">RHMOL_Rhmol02G0275400</name>
</gene>